<keyword evidence="2" id="KW-1185">Reference proteome</keyword>
<name>A0A8X6QWR9_NEPPI</name>
<dbReference type="PROSITE" id="PS51257">
    <property type="entry name" value="PROKAR_LIPOPROTEIN"/>
    <property type="match status" value="1"/>
</dbReference>
<dbReference type="EMBL" id="BMAW01034551">
    <property type="protein sequence ID" value="GFU35749.1"/>
    <property type="molecule type" value="Genomic_DNA"/>
</dbReference>
<dbReference type="Proteomes" id="UP000887013">
    <property type="component" value="Unassembled WGS sequence"/>
</dbReference>
<gene>
    <name evidence="1" type="ORF">NPIL_336371</name>
</gene>
<sequence>MVEINRNTNLAHGGVFSCITISSPEITIPTYTIIIFIFFGAIPPEGLASLQNGLDLTRLRWIIHFEMLKIDAPCSSSQLGWSERKRLSNV</sequence>
<protein>
    <submittedName>
        <fullName evidence="1">Uncharacterized protein</fullName>
    </submittedName>
</protein>
<comment type="caution">
    <text evidence="1">The sequence shown here is derived from an EMBL/GenBank/DDBJ whole genome shotgun (WGS) entry which is preliminary data.</text>
</comment>
<proteinExistence type="predicted"/>
<dbReference type="AlphaFoldDB" id="A0A8X6QWR9"/>
<evidence type="ECO:0000313" key="1">
    <source>
        <dbReference type="EMBL" id="GFU35749.1"/>
    </source>
</evidence>
<evidence type="ECO:0000313" key="2">
    <source>
        <dbReference type="Proteomes" id="UP000887013"/>
    </source>
</evidence>
<reference evidence="1" key="1">
    <citation type="submission" date="2020-08" db="EMBL/GenBank/DDBJ databases">
        <title>Multicomponent nature underlies the extraordinary mechanical properties of spider dragline silk.</title>
        <authorList>
            <person name="Kono N."/>
            <person name="Nakamura H."/>
            <person name="Mori M."/>
            <person name="Yoshida Y."/>
            <person name="Ohtoshi R."/>
            <person name="Malay A.D."/>
            <person name="Moran D.A.P."/>
            <person name="Tomita M."/>
            <person name="Numata K."/>
            <person name="Arakawa K."/>
        </authorList>
    </citation>
    <scope>NUCLEOTIDE SEQUENCE</scope>
</reference>
<organism evidence="1 2">
    <name type="scientific">Nephila pilipes</name>
    <name type="common">Giant wood spider</name>
    <name type="synonym">Nephila maculata</name>
    <dbReference type="NCBI Taxonomy" id="299642"/>
    <lineage>
        <taxon>Eukaryota</taxon>
        <taxon>Metazoa</taxon>
        <taxon>Ecdysozoa</taxon>
        <taxon>Arthropoda</taxon>
        <taxon>Chelicerata</taxon>
        <taxon>Arachnida</taxon>
        <taxon>Araneae</taxon>
        <taxon>Araneomorphae</taxon>
        <taxon>Entelegynae</taxon>
        <taxon>Araneoidea</taxon>
        <taxon>Nephilidae</taxon>
        <taxon>Nephila</taxon>
    </lineage>
</organism>
<accession>A0A8X6QWR9</accession>